<dbReference type="EMBL" id="CAJOBC010003288">
    <property type="protein sequence ID" value="CAF3776025.1"/>
    <property type="molecule type" value="Genomic_DNA"/>
</dbReference>
<name>A0A814H2M0_9BILA</name>
<accession>A0A814H2M0</accession>
<sequence>MLLLASNLQDEQWVYYYQLGITEGIRTGRVSKRMARDNSMCYACGRSKHIIEQRRKKFQRQLKQIQSDIDQHMTQATIPLSDLNTIKNIVTDLVDKNQYSLRVEFERRKAMLQFDAKDHQCIQAFYGLKPSQTQARVNLSSIES</sequence>
<dbReference type="EMBL" id="CAJNOQ010003289">
    <property type="protein sequence ID" value="CAF1004777.1"/>
    <property type="molecule type" value="Genomic_DNA"/>
</dbReference>
<gene>
    <name evidence="2" type="ORF">GPM918_LOCUS13951</name>
    <name evidence="3" type="ORF">SRO942_LOCUS13945</name>
</gene>
<dbReference type="OrthoDB" id="10026961at2759"/>
<organism evidence="2 4">
    <name type="scientific">Didymodactylos carnosus</name>
    <dbReference type="NCBI Taxonomy" id="1234261"/>
    <lineage>
        <taxon>Eukaryota</taxon>
        <taxon>Metazoa</taxon>
        <taxon>Spiralia</taxon>
        <taxon>Gnathifera</taxon>
        <taxon>Rotifera</taxon>
        <taxon>Eurotatoria</taxon>
        <taxon>Bdelloidea</taxon>
        <taxon>Philodinida</taxon>
        <taxon>Philodinidae</taxon>
        <taxon>Didymodactylos</taxon>
    </lineage>
</organism>
<dbReference type="Proteomes" id="UP000663829">
    <property type="component" value="Unassembled WGS sequence"/>
</dbReference>
<feature type="coiled-coil region" evidence="1">
    <location>
        <begin position="48"/>
        <end position="75"/>
    </location>
</feature>
<keyword evidence="4" id="KW-1185">Reference proteome</keyword>
<keyword evidence="1" id="KW-0175">Coiled coil</keyword>
<dbReference type="Pfam" id="PF11333">
    <property type="entry name" value="DUF3135"/>
    <property type="match status" value="1"/>
</dbReference>
<evidence type="ECO:0000313" key="3">
    <source>
        <dbReference type="EMBL" id="CAF3776025.1"/>
    </source>
</evidence>
<evidence type="ECO:0000256" key="1">
    <source>
        <dbReference type="SAM" id="Coils"/>
    </source>
</evidence>
<protein>
    <submittedName>
        <fullName evidence="2">Uncharacterized protein</fullName>
    </submittedName>
</protein>
<evidence type="ECO:0000313" key="2">
    <source>
        <dbReference type="EMBL" id="CAF1004777.1"/>
    </source>
</evidence>
<dbReference type="InterPro" id="IPR021482">
    <property type="entry name" value="DUF3135"/>
</dbReference>
<reference evidence="2" key="1">
    <citation type="submission" date="2021-02" db="EMBL/GenBank/DDBJ databases">
        <authorList>
            <person name="Nowell W R."/>
        </authorList>
    </citation>
    <scope>NUCLEOTIDE SEQUENCE</scope>
</reference>
<evidence type="ECO:0000313" key="4">
    <source>
        <dbReference type="Proteomes" id="UP000663829"/>
    </source>
</evidence>
<proteinExistence type="predicted"/>
<dbReference type="AlphaFoldDB" id="A0A814H2M0"/>
<comment type="caution">
    <text evidence="2">The sequence shown here is derived from an EMBL/GenBank/DDBJ whole genome shotgun (WGS) entry which is preliminary data.</text>
</comment>
<dbReference type="Proteomes" id="UP000681722">
    <property type="component" value="Unassembled WGS sequence"/>
</dbReference>